<sequence>MATISEISLPQIENILEGHTVDINIECLHDSPNPTHSLSPGRRRVLVASILFECFLAPVNILSGMMAPEGEGWSLVFVCVFLLWLLLLPIGLILSTRMNPLGILDITNPLGAPSGIWDAVYSCFTSSRRFFRYLQLFFLNGFRQFWTVDSDLVLAYRTYQQLTCMAWGTGQ</sequence>
<evidence type="ECO:0000313" key="3">
    <source>
        <dbReference type="Proteomes" id="UP000297777"/>
    </source>
</evidence>
<keyword evidence="1" id="KW-0472">Membrane</keyword>
<dbReference type="Proteomes" id="UP000297777">
    <property type="component" value="Unassembled WGS sequence"/>
</dbReference>
<keyword evidence="3" id="KW-1185">Reference proteome</keyword>
<comment type="caution">
    <text evidence="2">The sequence shown here is derived from an EMBL/GenBank/DDBJ whole genome shotgun (WGS) entry which is preliminary data.</text>
</comment>
<protein>
    <submittedName>
        <fullName evidence="2">Uncharacterized protein</fullName>
    </submittedName>
</protein>
<evidence type="ECO:0000256" key="1">
    <source>
        <dbReference type="SAM" id="Phobius"/>
    </source>
</evidence>
<dbReference type="AlphaFoldDB" id="A0A4Z1ED18"/>
<feature type="transmembrane region" description="Helical" evidence="1">
    <location>
        <begin position="45"/>
        <end position="67"/>
    </location>
</feature>
<keyword evidence="1" id="KW-1133">Transmembrane helix</keyword>
<dbReference type="EMBL" id="PQXH01000296">
    <property type="protein sequence ID" value="TGO07271.1"/>
    <property type="molecule type" value="Genomic_DNA"/>
</dbReference>
<proteinExistence type="predicted"/>
<reference evidence="2 3" key="1">
    <citation type="submission" date="2017-12" db="EMBL/GenBank/DDBJ databases">
        <title>Comparative genomics of Botrytis spp.</title>
        <authorList>
            <person name="Valero-Jimenez C.A."/>
            <person name="Tapia P."/>
            <person name="Veloso J."/>
            <person name="Silva-Moreno E."/>
            <person name="Staats M."/>
            <person name="Valdes J.H."/>
            <person name="Van Kan J.A.L."/>
        </authorList>
    </citation>
    <scope>NUCLEOTIDE SEQUENCE [LARGE SCALE GENOMIC DNA]</scope>
    <source>
        <strain evidence="2 3">Bt9001</strain>
    </source>
</reference>
<accession>A0A4Z1ED18</accession>
<name>A0A4Z1ED18_9HELO</name>
<dbReference type="OrthoDB" id="3535504at2759"/>
<feature type="transmembrane region" description="Helical" evidence="1">
    <location>
        <begin position="73"/>
        <end position="94"/>
    </location>
</feature>
<organism evidence="2 3">
    <name type="scientific">Botrytis tulipae</name>
    <dbReference type="NCBI Taxonomy" id="87230"/>
    <lineage>
        <taxon>Eukaryota</taxon>
        <taxon>Fungi</taxon>
        <taxon>Dikarya</taxon>
        <taxon>Ascomycota</taxon>
        <taxon>Pezizomycotina</taxon>
        <taxon>Leotiomycetes</taxon>
        <taxon>Helotiales</taxon>
        <taxon>Sclerotiniaceae</taxon>
        <taxon>Botrytis</taxon>
    </lineage>
</organism>
<gene>
    <name evidence="2" type="ORF">BTUL_0298g00020</name>
</gene>
<evidence type="ECO:0000313" key="2">
    <source>
        <dbReference type="EMBL" id="TGO07271.1"/>
    </source>
</evidence>
<keyword evidence="1" id="KW-0812">Transmembrane</keyword>